<organism evidence="2 3">
    <name type="scientific">Austropuccinia psidii MF-1</name>
    <dbReference type="NCBI Taxonomy" id="1389203"/>
    <lineage>
        <taxon>Eukaryota</taxon>
        <taxon>Fungi</taxon>
        <taxon>Dikarya</taxon>
        <taxon>Basidiomycota</taxon>
        <taxon>Pucciniomycotina</taxon>
        <taxon>Pucciniomycetes</taxon>
        <taxon>Pucciniales</taxon>
        <taxon>Sphaerophragmiaceae</taxon>
        <taxon>Austropuccinia</taxon>
    </lineage>
</organism>
<dbReference type="Proteomes" id="UP000765509">
    <property type="component" value="Unassembled WGS sequence"/>
</dbReference>
<evidence type="ECO:0000313" key="2">
    <source>
        <dbReference type="EMBL" id="MBW0493324.1"/>
    </source>
</evidence>
<evidence type="ECO:0000256" key="1">
    <source>
        <dbReference type="SAM" id="MobiDB-lite"/>
    </source>
</evidence>
<accession>A0A9Q3CYH2</accession>
<dbReference type="EMBL" id="AVOT02012015">
    <property type="protein sequence ID" value="MBW0493324.1"/>
    <property type="molecule type" value="Genomic_DNA"/>
</dbReference>
<reference evidence="2" key="1">
    <citation type="submission" date="2021-03" db="EMBL/GenBank/DDBJ databases">
        <title>Draft genome sequence of rust myrtle Austropuccinia psidii MF-1, a brazilian biotype.</title>
        <authorList>
            <person name="Quecine M.C."/>
            <person name="Pachon D.M.R."/>
            <person name="Bonatelli M.L."/>
            <person name="Correr F.H."/>
            <person name="Franceschini L.M."/>
            <person name="Leite T.F."/>
            <person name="Margarido G.R.A."/>
            <person name="Almeida C.A."/>
            <person name="Ferrarezi J.A."/>
            <person name="Labate C.A."/>
        </authorList>
    </citation>
    <scope>NUCLEOTIDE SEQUENCE</scope>
    <source>
        <strain evidence="2">MF-1</strain>
    </source>
</reference>
<comment type="caution">
    <text evidence="2">The sequence shown here is derived from an EMBL/GenBank/DDBJ whole genome shotgun (WGS) entry which is preliminary data.</text>
</comment>
<feature type="region of interest" description="Disordered" evidence="1">
    <location>
        <begin position="79"/>
        <end position="120"/>
    </location>
</feature>
<sequence>MGNISKPLTGGNELLLTHQEISGSVEYHTALESMESIVLKRRSQKDKELVEEPNSFIHRPKEGMGNDPIFGERRVSSLNQLQNSSKKRPKDLIRNREVPKTIKERTKEKKIGTGLNHKGTGVSNWDLLPQKVC</sequence>
<keyword evidence="3" id="KW-1185">Reference proteome</keyword>
<evidence type="ECO:0000313" key="3">
    <source>
        <dbReference type="Proteomes" id="UP000765509"/>
    </source>
</evidence>
<gene>
    <name evidence="2" type="ORF">O181_033039</name>
</gene>
<dbReference type="AlphaFoldDB" id="A0A9Q3CYH2"/>
<feature type="compositionally biased region" description="Basic and acidic residues" evidence="1">
    <location>
        <begin position="90"/>
        <end position="111"/>
    </location>
</feature>
<protein>
    <submittedName>
        <fullName evidence="2">Uncharacterized protein</fullName>
    </submittedName>
</protein>
<name>A0A9Q3CYH2_9BASI</name>
<proteinExistence type="predicted"/>